<dbReference type="EMBL" id="LSRX01000480">
    <property type="protein sequence ID" value="OLP96102.1"/>
    <property type="molecule type" value="Genomic_DNA"/>
</dbReference>
<keyword evidence="3" id="KW-1185">Reference proteome</keyword>
<sequence>MVSVEEVFTEHDFQGREMEVISEIADYLNQLASFPGPKGSVKVFDSAGPPPITVKDYLLRLWRYMDCSVECYVMALYYIDRLREHDFKVGTLNIHTVFLSCLVVAAKFHDDAFRSNSYYARVGGVSAKSLFHLETKTIELLEWKARVSAEEYRSFCELLLSDNRWVRLRQREAEKALVHADSGELATIHRARMQAGDCEKLPRTSSESITASTSTGDWESSDSAEETCSPNESFLDDAGTSGEPETTSGVQEDLPIASERRDKANLIGPTLLRQQEPCNVIRSEGWNTRSGHSPTKCEAQDAQGNLEGQRDFNPGVSKTKGWLRRCSLSSVWVKVHRGSGVGIAGMRPRFHPRRANSIPRCRIGGRLYSLQLAQAEGRGLVELAYLAVE</sequence>
<dbReference type="InterPro" id="IPR036915">
    <property type="entry name" value="Cyclin-like_sf"/>
</dbReference>
<dbReference type="PANTHER" id="PTHR15615">
    <property type="match status" value="1"/>
</dbReference>
<evidence type="ECO:0000256" key="1">
    <source>
        <dbReference type="SAM" id="MobiDB-lite"/>
    </source>
</evidence>
<dbReference type="Pfam" id="PF08613">
    <property type="entry name" value="Cyclin"/>
    <property type="match status" value="1"/>
</dbReference>
<dbReference type="PANTHER" id="PTHR15615:SF108">
    <property type="entry name" value="PROTEIN CNPPD1"/>
    <property type="match status" value="1"/>
</dbReference>
<dbReference type="Proteomes" id="UP000186817">
    <property type="component" value="Unassembled WGS sequence"/>
</dbReference>
<feature type="region of interest" description="Disordered" evidence="1">
    <location>
        <begin position="196"/>
        <end position="262"/>
    </location>
</feature>
<evidence type="ECO:0000313" key="3">
    <source>
        <dbReference type="Proteomes" id="UP000186817"/>
    </source>
</evidence>
<dbReference type="InterPro" id="IPR013922">
    <property type="entry name" value="Cyclin_PHO80-like"/>
</dbReference>
<dbReference type="GO" id="GO:0019901">
    <property type="term" value="F:protein kinase binding"/>
    <property type="evidence" value="ECO:0007669"/>
    <property type="project" value="InterPro"/>
</dbReference>
<feature type="compositionally biased region" description="Low complexity" evidence="1">
    <location>
        <begin position="204"/>
        <end position="215"/>
    </location>
</feature>
<reference evidence="2 3" key="1">
    <citation type="submission" date="2016-02" db="EMBL/GenBank/DDBJ databases">
        <title>Genome analysis of coral dinoflagellate symbionts highlights evolutionary adaptations to a symbiotic lifestyle.</title>
        <authorList>
            <person name="Aranda M."/>
            <person name="Li Y."/>
            <person name="Liew Y.J."/>
            <person name="Baumgarten S."/>
            <person name="Simakov O."/>
            <person name="Wilson M."/>
            <person name="Piel J."/>
            <person name="Ashoor H."/>
            <person name="Bougouffa S."/>
            <person name="Bajic V.B."/>
            <person name="Ryu T."/>
            <person name="Ravasi T."/>
            <person name="Bayer T."/>
            <person name="Micklem G."/>
            <person name="Kim H."/>
            <person name="Bhak J."/>
            <person name="Lajeunesse T.C."/>
            <person name="Voolstra C.R."/>
        </authorList>
    </citation>
    <scope>NUCLEOTIDE SEQUENCE [LARGE SCALE GENOMIC DNA]</scope>
    <source>
        <strain evidence="2 3">CCMP2467</strain>
    </source>
</reference>
<name>A0A1Q9DLQ2_SYMMI</name>
<organism evidence="2 3">
    <name type="scientific">Symbiodinium microadriaticum</name>
    <name type="common">Dinoflagellate</name>
    <name type="synonym">Zooxanthella microadriatica</name>
    <dbReference type="NCBI Taxonomy" id="2951"/>
    <lineage>
        <taxon>Eukaryota</taxon>
        <taxon>Sar</taxon>
        <taxon>Alveolata</taxon>
        <taxon>Dinophyceae</taxon>
        <taxon>Suessiales</taxon>
        <taxon>Symbiodiniaceae</taxon>
        <taxon>Symbiodinium</taxon>
    </lineage>
</organism>
<comment type="caution">
    <text evidence="2">The sequence shown here is derived from an EMBL/GenBank/DDBJ whole genome shotgun (WGS) entry which is preliminary data.</text>
</comment>
<dbReference type="CDD" id="cd20558">
    <property type="entry name" value="CYCLIN_ScPCL7-like"/>
    <property type="match status" value="1"/>
</dbReference>
<gene>
    <name evidence="2" type="primary">CYCU3-1</name>
    <name evidence="2" type="ORF">AK812_SmicGene21700</name>
</gene>
<dbReference type="OrthoDB" id="337735at2759"/>
<protein>
    <submittedName>
        <fullName evidence="2">Cyclin-U3-1</fullName>
    </submittedName>
</protein>
<dbReference type="SUPFAM" id="SSF47954">
    <property type="entry name" value="Cyclin-like"/>
    <property type="match status" value="1"/>
</dbReference>
<proteinExistence type="predicted"/>
<dbReference type="AlphaFoldDB" id="A0A1Q9DLQ2"/>
<evidence type="ECO:0000313" key="2">
    <source>
        <dbReference type="EMBL" id="OLP96102.1"/>
    </source>
</evidence>
<dbReference type="Gene3D" id="1.10.472.10">
    <property type="entry name" value="Cyclin-like"/>
    <property type="match status" value="1"/>
</dbReference>
<accession>A0A1Q9DLQ2</accession>